<evidence type="ECO:0000256" key="1">
    <source>
        <dbReference type="SAM" id="SignalP"/>
    </source>
</evidence>
<comment type="caution">
    <text evidence="2">The sequence shown here is derived from an EMBL/GenBank/DDBJ whole genome shotgun (WGS) entry which is preliminary data.</text>
</comment>
<feature type="signal peptide" evidence="1">
    <location>
        <begin position="1"/>
        <end position="23"/>
    </location>
</feature>
<reference evidence="2" key="1">
    <citation type="submission" date="2021-01" db="EMBL/GenBank/DDBJ databases">
        <title>Marivirga sp. nov., isolated from intertidal surface sediments.</title>
        <authorList>
            <person name="Zhang M."/>
        </authorList>
    </citation>
    <scope>NUCLEOTIDE SEQUENCE</scope>
    <source>
        <strain evidence="2">SM1354</strain>
    </source>
</reference>
<feature type="chain" id="PRO_5037373658" description="Secreted protein" evidence="1">
    <location>
        <begin position="24"/>
        <end position="140"/>
    </location>
</feature>
<keyword evidence="1" id="KW-0732">Signal</keyword>
<evidence type="ECO:0000313" key="2">
    <source>
        <dbReference type="EMBL" id="MBL0766933.1"/>
    </source>
</evidence>
<evidence type="ECO:0008006" key="4">
    <source>
        <dbReference type="Google" id="ProtNLM"/>
    </source>
</evidence>
<dbReference type="EMBL" id="JAERQG010000005">
    <property type="protein sequence ID" value="MBL0766933.1"/>
    <property type="molecule type" value="Genomic_DNA"/>
</dbReference>
<sequence>MKKVISIFLLFIMLASSSGVTMATHLCGEHVAKMAITFGQTDLDCGMDQMEMGCINENNHTGHQFQKKGCCENQYASIESDDATTTKIVLKSIQLDFLVAFAYTYLSIDPFAVDADIHYLSYSPPKLRQDFPVLFQSFLI</sequence>
<dbReference type="InterPro" id="IPR058512">
    <property type="entry name" value="DUF8199"/>
</dbReference>
<name>A0A937ANV1_9BACT</name>
<dbReference type="NCBIfam" id="NF047658">
    <property type="entry name" value="HYC_CC_PP"/>
    <property type="match status" value="1"/>
</dbReference>
<keyword evidence="3" id="KW-1185">Reference proteome</keyword>
<dbReference type="RefSeq" id="WP_201924033.1">
    <property type="nucleotide sequence ID" value="NZ_JAERQG010000005.1"/>
</dbReference>
<gene>
    <name evidence="2" type="ORF">JKP34_16825</name>
</gene>
<dbReference type="AlphaFoldDB" id="A0A937ANV1"/>
<protein>
    <recommendedName>
        <fullName evidence="4">Secreted protein</fullName>
    </recommendedName>
</protein>
<evidence type="ECO:0000313" key="3">
    <source>
        <dbReference type="Proteomes" id="UP000642920"/>
    </source>
</evidence>
<proteinExistence type="predicted"/>
<organism evidence="2 3">
    <name type="scientific">Marivirga atlantica</name>
    <dbReference type="NCBI Taxonomy" id="1548457"/>
    <lineage>
        <taxon>Bacteria</taxon>
        <taxon>Pseudomonadati</taxon>
        <taxon>Bacteroidota</taxon>
        <taxon>Cytophagia</taxon>
        <taxon>Cytophagales</taxon>
        <taxon>Marivirgaceae</taxon>
        <taxon>Marivirga</taxon>
    </lineage>
</organism>
<dbReference type="Proteomes" id="UP000642920">
    <property type="component" value="Unassembled WGS sequence"/>
</dbReference>
<dbReference type="Pfam" id="PF26622">
    <property type="entry name" value="DUF8199"/>
    <property type="match status" value="1"/>
</dbReference>
<accession>A0A937ANV1</accession>
<dbReference type="InterPro" id="IPR058060">
    <property type="entry name" value="HYC_CC_PP"/>
</dbReference>